<accession>A0ABV2LDA7</accession>
<feature type="domain" description="CBM20" evidence="1">
    <location>
        <begin position="1"/>
        <end position="71"/>
    </location>
</feature>
<sequence>MAQRRDLENLNAAKAVGPFYNQIIAAYPTWYYDISVPTGKALEFRFIKKDSAGNVVWESETNHTFTTPSSG</sequence>
<name>A0ABV2LDA7_9BACL</name>
<dbReference type="SUPFAM" id="SSF49452">
    <property type="entry name" value="Starch-binding domain-like"/>
    <property type="match status" value="1"/>
</dbReference>
<dbReference type="EMBL" id="JBEPMP010000001">
    <property type="protein sequence ID" value="MET3726581.1"/>
    <property type="molecule type" value="Genomic_DNA"/>
</dbReference>
<keyword evidence="3" id="KW-1185">Reference proteome</keyword>
<dbReference type="InterPro" id="IPR002044">
    <property type="entry name" value="CBM20"/>
</dbReference>
<dbReference type="InterPro" id="IPR013784">
    <property type="entry name" value="Carb-bd-like_fold"/>
</dbReference>
<dbReference type="RefSeq" id="WP_198768738.1">
    <property type="nucleotide sequence ID" value="NZ_JAEACF010000001.1"/>
</dbReference>
<organism evidence="2 3">
    <name type="scientific">Fictibacillus halophilus</name>
    <dbReference type="NCBI Taxonomy" id="1610490"/>
    <lineage>
        <taxon>Bacteria</taxon>
        <taxon>Bacillati</taxon>
        <taxon>Bacillota</taxon>
        <taxon>Bacilli</taxon>
        <taxon>Bacillales</taxon>
        <taxon>Fictibacillaceae</taxon>
        <taxon>Fictibacillus</taxon>
    </lineage>
</organism>
<evidence type="ECO:0000259" key="1">
    <source>
        <dbReference type="PROSITE" id="PS51166"/>
    </source>
</evidence>
<gene>
    <name evidence="2" type="ORF">ABID52_000162</name>
</gene>
<dbReference type="Gene3D" id="2.60.40.10">
    <property type="entry name" value="Immunoglobulins"/>
    <property type="match status" value="1"/>
</dbReference>
<dbReference type="InterPro" id="IPR013783">
    <property type="entry name" value="Ig-like_fold"/>
</dbReference>
<reference evidence="2 3" key="1">
    <citation type="submission" date="2024-06" db="EMBL/GenBank/DDBJ databases">
        <title>Genomic Encyclopedia of Type Strains, Phase IV (KMG-IV): sequencing the most valuable type-strain genomes for metagenomic binning, comparative biology and taxonomic classification.</title>
        <authorList>
            <person name="Goeker M."/>
        </authorList>
    </citation>
    <scope>NUCLEOTIDE SEQUENCE [LARGE SCALE GENOMIC DNA]</scope>
    <source>
        <strain evidence="2 3">DSM 100124</strain>
    </source>
</reference>
<dbReference type="PROSITE" id="PS51166">
    <property type="entry name" value="CBM20"/>
    <property type="match status" value="1"/>
</dbReference>
<dbReference type="Proteomes" id="UP001549097">
    <property type="component" value="Unassembled WGS sequence"/>
</dbReference>
<evidence type="ECO:0000313" key="3">
    <source>
        <dbReference type="Proteomes" id="UP001549097"/>
    </source>
</evidence>
<protein>
    <recommendedName>
        <fullName evidence="1">CBM20 domain-containing protein</fullName>
    </recommendedName>
</protein>
<dbReference type="Pfam" id="PF00686">
    <property type="entry name" value="CBM_20"/>
    <property type="match status" value="1"/>
</dbReference>
<comment type="caution">
    <text evidence="2">The sequence shown here is derived from an EMBL/GenBank/DDBJ whole genome shotgun (WGS) entry which is preliminary data.</text>
</comment>
<proteinExistence type="predicted"/>
<evidence type="ECO:0000313" key="2">
    <source>
        <dbReference type="EMBL" id="MET3726581.1"/>
    </source>
</evidence>